<gene>
    <name evidence="4" type="ORF">COCSUDRAFT_43783</name>
</gene>
<dbReference type="Gene3D" id="1.10.510.10">
    <property type="entry name" value="Transferase(Phosphotransferase) domain 1"/>
    <property type="match status" value="1"/>
</dbReference>
<dbReference type="CDD" id="cd00180">
    <property type="entry name" value="PKc"/>
    <property type="match status" value="1"/>
</dbReference>
<dbReference type="EMBL" id="AGSI01000014">
    <property type="protein sequence ID" value="EIE20909.1"/>
    <property type="molecule type" value="Genomic_DNA"/>
</dbReference>
<dbReference type="PANTHER" id="PTHR23257">
    <property type="entry name" value="SERINE-THREONINE PROTEIN KINASE"/>
    <property type="match status" value="1"/>
</dbReference>
<dbReference type="GeneID" id="17038888"/>
<evidence type="ECO:0000256" key="2">
    <source>
        <dbReference type="SAM" id="MobiDB-lite"/>
    </source>
</evidence>
<keyword evidence="5" id="KW-1185">Reference proteome</keyword>
<organism evidence="4 5">
    <name type="scientific">Coccomyxa subellipsoidea (strain C-169)</name>
    <name type="common">Green microalga</name>
    <dbReference type="NCBI Taxonomy" id="574566"/>
    <lineage>
        <taxon>Eukaryota</taxon>
        <taxon>Viridiplantae</taxon>
        <taxon>Chlorophyta</taxon>
        <taxon>core chlorophytes</taxon>
        <taxon>Trebouxiophyceae</taxon>
        <taxon>Trebouxiophyceae incertae sedis</taxon>
        <taxon>Coccomyxaceae</taxon>
        <taxon>Coccomyxa</taxon>
        <taxon>Coccomyxa subellipsoidea</taxon>
    </lineage>
</organism>
<dbReference type="OrthoDB" id="534417at2759"/>
<dbReference type="InterPro" id="IPR011009">
    <property type="entry name" value="Kinase-like_dom_sf"/>
</dbReference>
<dbReference type="InterPro" id="IPR050167">
    <property type="entry name" value="Ser_Thr_protein_kinase"/>
</dbReference>
<dbReference type="SMART" id="SM00220">
    <property type="entry name" value="S_TKc"/>
    <property type="match status" value="1"/>
</dbReference>
<dbReference type="InterPro" id="IPR008271">
    <property type="entry name" value="Ser/Thr_kinase_AS"/>
</dbReference>
<dbReference type="PROSITE" id="PS50011">
    <property type="entry name" value="PROTEIN_KINASE_DOM"/>
    <property type="match status" value="1"/>
</dbReference>
<dbReference type="GO" id="GO:0004672">
    <property type="term" value="F:protein kinase activity"/>
    <property type="evidence" value="ECO:0007669"/>
    <property type="project" value="InterPro"/>
</dbReference>
<evidence type="ECO:0000259" key="3">
    <source>
        <dbReference type="PROSITE" id="PS50011"/>
    </source>
</evidence>
<dbReference type="Pfam" id="PF00069">
    <property type="entry name" value="Pkinase"/>
    <property type="match status" value="1"/>
</dbReference>
<dbReference type="eggNOG" id="KOG0577">
    <property type="taxonomic scope" value="Eukaryota"/>
</dbReference>
<keyword evidence="1" id="KW-0175">Coiled coil</keyword>
<dbReference type="GO" id="GO:0005524">
    <property type="term" value="F:ATP binding"/>
    <property type="evidence" value="ECO:0007669"/>
    <property type="project" value="InterPro"/>
</dbReference>
<name>I0YR90_COCSC</name>
<evidence type="ECO:0000256" key="1">
    <source>
        <dbReference type="SAM" id="Coils"/>
    </source>
</evidence>
<feature type="coiled-coil region" evidence="1">
    <location>
        <begin position="200"/>
        <end position="227"/>
    </location>
</feature>
<reference evidence="4 5" key="1">
    <citation type="journal article" date="2012" name="Genome Biol.">
        <title>The genome of the polar eukaryotic microalga coccomyxa subellipsoidea reveals traits of cold adaptation.</title>
        <authorList>
            <person name="Blanc G."/>
            <person name="Agarkova I."/>
            <person name="Grimwood J."/>
            <person name="Kuo A."/>
            <person name="Brueggeman A."/>
            <person name="Dunigan D."/>
            <person name="Gurnon J."/>
            <person name="Ladunga I."/>
            <person name="Lindquist E."/>
            <person name="Lucas S."/>
            <person name="Pangilinan J."/>
            <person name="Proschold T."/>
            <person name="Salamov A."/>
            <person name="Schmutz J."/>
            <person name="Weeks D."/>
            <person name="Yamada T."/>
            <person name="Claverie J.M."/>
            <person name="Grigoriev I."/>
            <person name="Van Etten J."/>
            <person name="Lomsadze A."/>
            <person name="Borodovsky M."/>
        </authorList>
    </citation>
    <scope>NUCLEOTIDE SEQUENCE [LARGE SCALE GENOMIC DNA]</scope>
    <source>
        <strain evidence="4 5">C-169</strain>
    </source>
</reference>
<evidence type="ECO:0000313" key="5">
    <source>
        <dbReference type="Proteomes" id="UP000007264"/>
    </source>
</evidence>
<protein>
    <submittedName>
        <fullName evidence="4">Kinase-like protein</fullName>
    </submittedName>
</protein>
<comment type="caution">
    <text evidence="4">The sequence shown here is derived from an EMBL/GenBank/DDBJ whole genome shotgun (WGS) entry which is preliminary data.</text>
</comment>
<dbReference type="KEGG" id="csl:COCSUDRAFT_43783"/>
<feature type="region of interest" description="Disordered" evidence="2">
    <location>
        <begin position="235"/>
        <end position="268"/>
    </location>
</feature>
<dbReference type="InterPro" id="IPR000719">
    <property type="entry name" value="Prot_kinase_dom"/>
</dbReference>
<feature type="coiled-coil region" evidence="1">
    <location>
        <begin position="133"/>
        <end position="160"/>
    </location>
</feature>
<proteinExistence type="predicted"/>
<feature type="compositionally biased region" description="Acidic residues" evidence="2">
    <location>
        <begin position="235"/>
        <end position="260"/>
    </location>
</feature>
<feature type="domain" description="Protein kinase" evidence="3">
    <location>
        <begin position="264"/>
        <end position="527"/>
    </location>
</feature>
<dbReference type="Proteomes" id="UP000007264">
    <property type="component" value="Unassembled WGS sequence"/>
</dbReference>
<dbReference type="RefSeq" id="XP_005645453.1">
    <property type="nucleotide sequence ID" value="XM_005645396.1"/>
</dbReference>
<dbReference type="GO" id="GO:0007165">
    <property type="term" value="P:signal transduction"/>
    <property type="evidence" value="ECO:0007669"/>
    <property type="project" value="TreeGrafter"/>
</dbReference>
<sequence>MRSKKCTLPCIGRPLVLDNDYHEVPPVEYLITPQVRLQGRSVRSKFFARPSIRPDPSASSKAQQSKLAPGLVQRLAKRLSIAVGYPFIFNNKVDPGVRDAALEELPHIRQQLLAANEQNAILRQNAALFAGQLGQKEAAARASEQEAALLRQQLTDADEVHRIEMEEKDSQLQQMVAREAKAKKAAQAARSLLVISTAQLKDKTGLLKEKEAELAAARDTIRQKEAMISLLKQMEEDELSEEDEDTENESDEEVQDEEAEQGSCTVTGEVGEGGCATILSVNMSYEAVAKVARRFKDKDQTQDAERDLHNEAQVLSVLPPHPALVKVFGWASIDNPLTGTPQEAVIMEGRLTGRPMETLKALLILYDLCKGVAHLWGHGYIHRDIKPPNILMYLDGCAKLADFGSAMLEDDPCTEFSGTPLYCTSDSYLDMTASQQDDKRALCATACELLTGGEVPDELRDQYDRLSEAQKELAEAEFLRGAEQCQCTDICYDDRVTAAERLGLIGITEVVPLDKRLPAELLEDILLGIQDPSSLPLSCLQANIMSAISKISQS</sequence>
<evidence type="ECO:0000313" key="4">
    <source>
        <dbReference type="EMBL" id="EIE20909.1"/>
    </source>
</evidence>
<dbReference type="AlphaFoldDB" id="I0YR90"/>
<dbReference type="SUPFAM" id="SSF56112">
    <property type="entry name" value="Protein kinase-like (PK-like)"/>
    <property type="match status" value="1"/>
</dbReference>
<accession>I0YR90</accession>
<dbReference type="GO" id="GO:0005737">
    <property type="term" value="C:cytoplasm"/>
    <property type="evidence" value="ECO:0007669"/>
    <property type="project" value="TreeGrafter"/>
</dbReference>
<dbReference type="PROSITE" id="PS00108">
    <property type="entry name" value="PROTEIN_KINASE_ST"/>
    <property type="match status" value="1"/>
</dbReference>